<dbReference type="InterPro" id="IPR011042">
    <property type="entry name" value="6-blade_b-propeller_TolB-like"/>
</dbReference>
<sequence length="288" mass="31899">MPSDFKEVKLFGAPRCALGESPRWAEGHWWWVDAEQGVVYWRPGGSIDELDNLPISKKEFNVRTSLVQPIGDSRVVVAVENTLRYFESESNALHEISKSIEIPMPPNWLLNDGIADIAGNIWIGTVSPDRAKGTGALLRINKSGDIKQALPRFSLTNGMAWDHEREQLYHVDSYERIVWQHQVNVLTGDISNSRIFIQLPPDDGFPDGISLDSAGRISLAIYSKSVVRFYDLGGGFLNELSIPAEQVTSVAIGGLNESQLLITTAQEGFTKAQSEEFPLAGQLFISQS</sequence>
<accession>A0A6J6LLK5</accession>
<dbReference type="PRINTS" id="PR01790">
    <property type="entry name" value="SMP30FAMILY"/>
</dbReference>
<proteinExistence type="inferred from homology"/>
<dbReference type="SUPFAM" id="SSF63829">
    <property type="entry name" value="Calcium-dependent phosphotriesterase"/>
    <property type="match status" value="1"/>
</dbReference>
<dbReference type="Gene3D" id="2.120.10.30">
    <property type="entry name" value="TolB, C-terminal domain"/>
    <property type="match status" value="1"/>
</dbReference>
<comment type="similarity">
    <text evidence="1">Belongs to the SMP-30/CGR1 family.</text>
</comment>
<name>A0A6J6LLK5_9ZZZZ</name>
<feature type="domain" description="SMP-30/Gluconolactonase/LRE-like region" evidence="2">
    <location>
        <begin position="18"/>
        <end position="266"/>
    </location>
</feature>
<evidence type="ECO:0000313" key="4">
    <source>
        <dbReference type="EMBL" id="CAB4662720.1"/>
    </source>
</evidence>
<gene>
    <name evidence="3" type="ORF">UFOPK1795_00109</name>
    <name evidence="4" type="ORF">UFOPK2275_00645</name>
</gene>
<evidence type="ECO:0000259" key="2">
    <source>
        <dbReference type="Pfam" id="PF08450"/>
    </source>
</evidence>
<dbReference type="InterPro" id="IPR005511">
    <property type="entry name" value="SMP-30"/>
</dbReference>
<dbReference type="GO" id="GO:0004341">
    <property type="term" value="F:gluconolactonase activity"/>
    <property type="evidence" value="ECO:0007669"/>
    <property type="project" value="TreeGrafter"/>
</dbReference>
<dbReference type="GO" id="GO:0019853">
    <property type="term" value="P:L-ascorbic acid biosynthetic process"/>
    <property type="evidence" value="ECO:0007669"/>
    <property type="project" value="TreeGrafter"/>
</dbReference>
<dbReference type="PANTHER" id="PTHR10907:SF47">
    <property type="entry name" value="REGUCALCIN"/>
    <property type="match status" value="1"/>
</dbReference>
<organism evidence="4">
    <name type="scientific">freshwater metagenome</name>
    <dbReference type="NCBI Taxonomy" id="449393"/>
    <lineage>
        <taxon>unclassified sequences</taxon>
        <taxon>metagenomes</taxon>
        <taxon>ecological metagenomes</taxon>
    </lineage>
</organism>
<reference evidence="4" key="1">
    <citation type="submission" date="2020-05" db="EMBL/GenBank/DDBJ databases">
        <authorList>
            <person name="Chiriac C."/>
            <person name="Salcher M."/>
            <person name="Ghai R."/>
            <person name="Kavagutti S V."/>
        </authorList>
    </citation>
    <scope>NUCLEOTIDE SEQUENCE</scope>
</reference>
<dbReference type="AlphaFoldDB" id="A0A6J6LLK5"/>
<dbReference type="EMBL" id="CAEZWQ010000063">
    <property type="protein sequence ID" value="CAB4662720.1"/>
    <property type="molecule type" value="Genomic_DNA"/>
</dbReference>
<dbReference type="Pfam" id="PF08450">
    <property type="entry name" value="SGL"/>
    <property type="match status" value="1"/>
</dbReference>
<dbReference type="PANTHER" id="PTHR10907">
    <property type="entry name" value="REGUCALCIN"/>
    <property type="match status" value="1"/>
</dbReference>
<dbReference type="EMBL" id="CAEZUG010000003">
    <property type="protein sequence ID" value="CAB4584177.1"/>
    <property type="molecule type" value="Genomic_DNA"/>
</dbReference>
<protein>
    <submittedName>
        <fullName evidence="4">Unannotated protein</fullName>
    </submittedName>
</protein>
<dbReference type="GO" id="GO:0005509">
    <property type="term" value="F:calcium ion binding"/>
    <property type="evidence" value="ECO:0007669"/>
    <property type="project" value="TreeGrafter"/>
</dbReference>
<dbReference type="InterPro" id="IPR013658">
    <property type="entry name" value="SGL"/>
</dbReference>
<evidence type="ECO:0000313" key="3">
    <source>
        <dbReference type="EMBL" id="CAB4584177.1"/>
    </source>
</evidence>
<evidence type="ECO:0000256" key="1">
    <source>
        <dbReference type="ARBA" id="ARBA00008853"/>
    </source>
</evidence>